<evidence type="ECO:0000256" key="1">
    <source>
        <dbReference type="SAM" id="MobiDB-lite"/>
    </source>
</evidence>
<proteinExistence type="predicted"/>
<reference evidence="2 3" key="1">
    <citation type="submission" date="2016-02" db="EMBL/GenBank/DDBJ databases">
        <title>Band-tailed pigeon sequencing and assembly.</title>
        <authorList>
            <person name="Soares A.E."/>
            <person name="Novak B.J."/>
            <person name="Rice E.S."/>
            <person name="O'Connell B."/>
            <person name="Chang D."/>
            <person name="Weber S."/>
            <person name="Shapiro B."/>
        </authorList>
    </citation>
    <scope>NUCLEOTIDE SEQUENCE [LARGE SCALE GENOMIC DNA]</scope>
    <source>
        <strain evidence="2">BTP2013</strain>
        <tissue evidence="2">Blood</tissue>
    </source>
</reference>
<feature type="region of interest" description="Disordered" evidence="1">
    <location>
        <begin position="1"/>
        <end position="22"/>
    </location>
</feature>
<gene>
    <name evidence="2" type="ORF">AV530_000744</name>
</gene>
<dbReference type="AlphaFoldDB" id="A0A1V4KS40"/>
<comment type="caution">
    <text evidence="2">The sequence shown here is derived from an EMBL/GenBank/DDBJ whole genome shotgun (WGS) entry which is preliminary data.</text>
</comment>
<evidence type="ECO:0000313" key="3">
    <source>
        <dbReference type="Proteomes" id="UP000190648"/>
    </source>
</evidence>
<evidence type="ECO:0000313" key="2">
    <source>
        <dbReference type="EMBL" id="OPJ87236.1"/>
    </source>
</evidence>
<feature type="compositionally biased region" description="Basic residues" evidence="1">
    <location>
        <begin position="7"/>
        <end position="18"/>
    </location>
</feature>
<organism evidence="2 3">
    <name type="scientific">Patagioenas fasciata monilis</name>
    <dbReference type="NCBI Taxonomy" id="372326"/>
    <lineage>
        <taxon>Eukaryota</taxon>
        <taxon>Metazoa</taxon>
        <taxon>Chordata</taxon>
        <taxon>Craniata</taxon>
        <taxon>Vertebrata</taxon>
        <taxon>Euteleostomi</taxon>
        <taxon>Archelosauria</taxon>
        <taxon>Archosauria</taxon>
        <taxon>Dinosauria</taxon>
        <taxon>Saurischia</taxon>
        <taxon>Theropoda</taxon>
        <taxon>Coelurosauria</taxon>
        <taxon>Aves</taxon>
        <taxon>Neognathae</taxon>
        <taxon>Neoaves</taxon>
        <taxon>Columbimorphae</taxon>
        <taxon>Columbiformes</taxon>
        <taxon>Columbidae</taxon>
        <taxon>Patagioenas</taxon>
    </lineage>
</organism>
<dbReference type="Proteomes" id="UP000190648">
    <property type="component" value="Unassembled WGS sequence"/>
</dbReference>
<dbReference type="EMBL" id="LSYS01001700">
    <property type="protein sequence ID" value="OPJ87236.1"/>
    <property type="molecule type" value="Genomic_DNA"/>
</dbReference>
<accession>A0A1V4KS40</accession>
<keyword evidence="3" id="KW-1185">Reference proteome</keyword>
<sequence length="89" mass="10555">MKEQQKRRAARHKQKRRGNLGISIAAPRARRTMSGSRPLLLVYEVLIAVLEHPKQYFAFHESHQLCDYWPQIPVCKKILKIMETKHNFM</sequence>
<protein>
    <submittedName>
        <fullName evidence="2">Uncharacterized protein</fullName>
    </submittedName>
</protein>
<name>A0A1V4KS40_PATFA</name>